<dbReference type="EMBL" id="VSWD01000002">
    <property type="protein sequence ID" value="KAK3107511.1"/>
    <property type="molecule type" value="Genomic_DNA"/>
</dbReference>
<dbReference type="Proteomes" id="UP001186944">
    <property type="component" value="Unassembled WGS sequence"/>
</dbReference>
<gene>
    <name evidence="9" type="ORF">FSP39_016252</name>
</gene>
<keyword evidence="3 6" id="KW-0863">Zinc-finger</keyword>
<sequence>MAYHCAVKNCSNGAYRLGKWKAELCRDCNVQHKDKHCSCSPPFRLFPFPTQKKDREKRERWKQLVGRAGQGKKLWSPSKDSRICSNHFIDGQPTVDNPYPTLNLGYDGYKDRVRRITLFGTNKAHELQCYKTKIVKQSQHGYGPDTSVEDPPLGNLPRRKGIFEFVWPWIVWVINLIIQLVDAKRKTTALQNENEELRATIKKLKTEKLKVSMDSDEDVNFHTGLKNRSLFNKLHDVVAPLVKRRWTGVLSMTRGLRNLKKKPSTFGPSRKLPSKSEFLLMLMKLRLGLLNKDLAKRFQISCTLCSRIFFSWLRAASQALRHLVFIPDQEAILASKPDRYRSLPDLHSIIDCTEIFIETPKDLHLQGATWSDYKHHNTVKILIACTANSFICFVSSAYTGRISDKALTIDCGFLDRVPPYSMIMADKGFNIASECAVRHLSLHVPPGKRGQSQMSTDAVKKTKRIANYRILIEQVIRRVKTFRILANEIPISLIGHIDDIVTVCCALSNLKNPIYKT</sequence>
<dbReference type="PANTHER" id="PTHR23080:SF141">
    <property type="entry name" value="TRANSPOSASE HELIX-TURN-HELIX DOMAIN-CONTAINING PROTEIN"/>
    <property type="match status" value="1"/>
</dbReference>
<evidence type="ECO:0000256" key="6">
    <source>
        <dbReference type="PROSITE-ProRule" id="PRU00309"/>
    </source>
</evidence>
<dbReference type="InterPro" id="IPR027805">
    <property type="entry name" value="Transposase_HTH_dom"/>
</dbReference>
<comment type="caution">
    <text evidence="9">The sequence shown here is derived from an EMBL/GenBank/DDBJ whole genome shotgun (WGS) entry which is preliminary data.</text>
</comment>
<proteinExistence type="predicted"/>
<dbReference type="PANTHER" id="PTHR23080">
    <property type="entry name" value="THAP DOMAIN PROTEIN"/>
    <property type="match status" value="1"/>
</dbReference>
<keyword evidence="10" id="KW-1185">Reference proteome</keyword>
<dbReference type="PROSITE" id="PS50950">
    <property type="entry name" value="ZF_THAP"/>
    <property type="match status" value="1"/>
</dbReference>
<feature type="coiled-coil region" evidence="7">
    <location>
        <begin position="180"/>
        <end position="214"/>
    </location>
</feature>
<dbReference type="Pfam" id="PF13359">
    <property type="entry name" value="DDE_Tnp_4"/>
    <property type="match status" value="1"/>
</dbReference>
<dbReference type="SUPFAM" id="SSF57716">
    <property type="entry name" value="Glucocorticoid receptor-like (DNA-binding domain)"/>
    <property type="match status" value="1"/>
</dbReference>
<dbReference type="Pfam" id="PF13613">
    <property type="entry name" value="HTH_Tnp_4"/>
    <property type="match status" value="1"/>
</dbReference>
<evidence type="ECO:0000256" key="4">
    <source>
        <dbReference type="ARBA" id="ARBA00022833"/>
    </source>
</evidence>
<evidence type="ECO:0000256" key="7">
    <source>
        <dbReference type="SAM" id="Coils"/>
    </source>
</evidence>
<dbReference type="GO" id="GO:0003677">
    <property type="term" value="F:DNA binding"/>
    <property type="evidence" value="ECO:0007669"/>
    <property type="project" value="UniProtKB-UniRule"/>
</dbReference>
<dbReference type="AlphaFoldDB" id="A0AA88YU39"/>
<feature type="domain" description="THAP-type" evidence="8">
    <location>
        <begin position="1"/>
        <end position="103"/>
    </location>
</feature>
<evidence type="ECO:0000256" key="1">
    <source>
        <dbReference type="ARBA" id="ARBA00001968"/>
    </source>
</evidence>
<name>A0AA88YU39_PINIB</name>
<keyword evidence="5 6" id="KW-0238">DNA-binding</keyword>
<evidence type="ECO:0000313" key="9">
    <source>
        <dbReference type="EMBL" id="KAK3107511.1"/>
    </source>
</evidence>
<dbReference type="GO" id="GO:0008270">
    <property type="term" value="F:zinc ion binding"/>
    <property type="evidence" value="ECO:0007669"/>
    <property type="project" value="UniProtKB-KW"/>
</dbReference>
<keyword evidence="7" id="KW-0175">Coiled coil</keyword>
<comment type="cofactor">
    <cofactor evidence="1">
        <name>a divalent metal cation</name>
        <dbReference type="ChEBI" id="CHEBI:60240"/>
    </cofactor>
</comment>
<evidence type="ECO:0000256" key="3">
    <source>
        <dbReference type="ARBA" id="ARBA00022771"/>
    </source>
</evidence>
<dbReference type="InterPro" id="IPR006612">
    <property type="entry name" value="THAP_Znf"/>
</dbReference>
<keyword evidence="4" id="KW-0862">Zinc</keyword>
<organism evidence="9 10">
    <name type="scientific">Pinctada imbricata</name>
    <name type="common">Atlantic pearl-oyster</name>
    <name type="synonym">Pinctada martensii</name>
    <dbReference type="NCBI Taxonomy" id="66713"/>
    <lineage>
        <taxon>Eukaryota</taxon>
        <taxon>Metazoa</taxon>
        <taxon>Spiralia</taxon>
        <taxon>Lophotrochozoa</taxon>
        <taxon>Mollusca</taxon>
        <taxon>Bivalvia</taxon>
        <taxon>Autobranchia</taxon>
        <taxon>Pteriomorphia</taxon>
        <taxon>Pterioida</taxon>
        <taxon>Pterioidea</taxon>
        <taxon>Pteriidae</taxon>
        <taxon>Pinctada</taxon>
    </lineage>
</organism>
<dbReference type="SMART" id="SM00980">
    <property type="entry name" value="THAP"/>
    <property type="match status" value="1"/>
</dbReference>
<evidence type="ECO:0000256" key="5">
    <source>
        <dbReference type="ARBA" id="ARBA00023125"/>
    </source>
</evidence>
<reference evidence="9" key="1">
    <citation type="submission" date="2019-08" db="EMBL/GenBank/DDBJ databases">
        <title>The improved chromosome-level genome for the pearl oyster Pinctada fucata martensii using PacBio sequencing and Hi-C.</title>
        <authorList>
            <person name="Zheng Z."/>
        </authorList>
    </citation>
    <scope>NUCLEOTIDE SEQUENCE</scope>
    <source>
        <strain evidence="9">ZZ-2019</strain>
        <tissue evidence="9">Adductor muscle</tissue>
    </source>
</reference>
<evidence type="ECO:0000256" key="2">
    <source>
        <dbReference type="ARBA" id="ARBA00022723"/>
    </source>
</evidence>
<protein>
    <recommendedName>
        <fullName evidence="8">THAP-type domain-containing protein</fullName>
    </recommendedName>
</protein>
<dbReference type="InterPro" id="IPR027806">
    <property type="entry name" value="HARBI1_dom"/>
</dbReference>
<keyword evidence="2" id="KW-0479">Metal-binding</keyword>
<accession>A0AA88YU39</accession>
<evidence type="ECO:0000313" key="10">
    <source>
        <dbReference type="Proteomes" id="UP001186944"/>
    </source>
</evidence>
<evidence type="ECO:0000259" key="8">
    <source>
        <dbReference type="PROSITE" id="PS50950"/>
    </source>
</evidence>